<organism evidence="3 4">
    <name type="scientific">Apiospora saccharicola</name>
    <dbReference type="NCBI Taxonomy" id="335842"/>
    <lineage>
        <taxon>Eukaryota</taxon>
        <taxon>Fungi</taxon>
        <taxon>Dikarya</taxon>
        <taxon>Ascomycota</taxon>
        <taxon>Pezizomycotina</taxon>
        <taxon>Sordariomycetes</taxon>
        <taxon>Xylariomycetidae</taxon>
        <taxon>Amphisphaeriales</taxon>
        <taxon>Apiosporaceae</taxon>
        <taxon>Apiospora</taxon>
    </lineage>
</organism>
<protein>
    <submittedName>
        <fullName evidence="3">Alpha/beta-hydrolase</fullName>
    </submittedName>
</protein>
<dbReference type="PANTHER" id="PTHR37017:SF13">
    <property type="entry name" value="AB HYDROLASE-1 DOMAIN-CONTAINING PROTEIN"/>
    <property type="match status" value="1"/>
</dbReference>
<dbReference type="InterPro" id="IPR029058">
    <property type="entry name" value="AB_hydrolase_fold"/>
</dbReference>
<evidence type="ECO:0000313" key="3">
    <source>
        <dbReference type="EMBL" id="KAK8068633.1"/>
    </source>
</evidence>
<gene>
    <name evidence="3" type="ORF">PG996_007745</name>
</gene>
<dbReference type="Gene3D" id="3.40.50.1820">
    <property type="entry name" value="alpha/beta hydrolase"/>
    <property type="match status" value="1"/>
</dbReference>
<dbReference type="Pfam" id="PF12697">
    <property type="entry name" value="Abhydrolase_6"/>
    <property type="match status" value="1"/>
</dbReference>
<evidence type="ECO:0000313" key="4">
    <source>
        <dbReference type="Proteomes" id="UP001446871"/>
    </source>
</evidence>
<evidence type="ECO:0000256" key="1">
    <source>
        <dbReference type="SAM" id="MobiDB-lite"/>
    </source>
</evidence>
<comment type="caution">
    <text evidence="3">The sequence shown here is derived from an EMBL/GenBank/DDBJ whole genome shotgun (WGS) entry which is preliminary data.</text>
</comment>
<feature type="domain" description="AB hydrolase-1" evidence="2">
    <location>
        <begin position="9"/>
        <end position="270"/>
    </location>
</feature>
<dbReference type="PANTHER" id="PTHR37017">
    <property type="entry name" value="AB HYDROLASE-1 DOMAIN-CONTAINING PROTEIN-RELATED"/>
    <property type="match status" value="1"/>
</dbReference>
<feature type="region of interest" description="Disordered" evidence="1">
    <location>
        <begin position="48"/>
        <end position="71"/>
    </location>
</feature>
<evidence type="ECO:0000259" key="2">
    <source>
        <dbReference type="Pfam" id="PF12697"/>
    </source>
</evidence>
<keyword evidence="4" id="KW-1185">Reference proteome</keyword>
<reference evidence="3 4" key="1">
    <citation type="submission" date="2023-01" db="EMBL/GenBank/DDBJ databases">
        <title>Analysis of 21 Apiospora genomes using comparative genomics revels a genus with tremendous synthesis potential of carbohydrate active enzymes and secondary metabolites.</title>
        <authorList>
            <person name="Sorensen T."/>
        </authorList>
    </citation>
    <scope>NUCLEOTIDE SEQUENCE [LARGE SCALE GENOMIC DNA]</scope>
    <source>
        <strain evidence="3 4">CBS 83171</strain>
    </source>
</reference>
<name>A0ABR1VBT4_9PEZI</name>
<proteinExistence type="predicted"/>
<dbReference type="EMBL" id="JAQQWM010000004">
    <property type="protein sequence ID" value="KAK8068633.1"/>
    <property type="molecule type" value="Genomic_DNA"/>
</dbReference>
<dbReference type="InterPro" id="IPR052897">
    <property type="entry name" value="Sec-Metab_Biosynth_Hydrolase"/>
</dbReference>
<dbReference type="Proteomes" id="UP001446871">
    <property type="component" value="Unassembled WGS sequence"/>
</dbReference>
<accession>A0ABR1VBT4</accession>
<dbReference type="InterPro" id="IPR000073">
    <property type="entry name" value="AB_hydrolase_1"/>
</dbReference>
<sequence length="281" mass="30364">MSIPNDLAVVICHGSYHSPKPYGPLVDALKAAGTDAYCPQLPTADLSKLDVGDDVNNPDYDREPPAGGYPQGDEDVEVIHGVLEPVICSEGKKVLLVGHSSGGWAATQAARPDLQYKNRRDKGQEGGIIGILYMGAFVIPVGESINSFFQPKDKPAMIPPFMEFHKHGAAGLGTMVKPREFLFNDLESDDEAAKWVATLTASPILTTRLTNDAYAALPCAYLVLGQDQTLAKEYQEGMAALQGQKTGEFIMYQCDAGHSPHLTWTQGVVDTVRDFVSKVDI</sequence>
<dbReference type="SUPFAM" id="SSF53474">
    <property type="entry name" value="alpha/beta-Hydrolases"/>
    <property type="match status" value="1"/>
</dbReference>